<feature type="domain" description="Glycosyl transferase CAP10" evidence="2">
    <location>
        <begin position="452"/>
        <end position="734"/>
    </location>
</feature>
<evidence type="ECO:0000256" key="1">
    <source>
        <dbReference type="SAM" id="Phobius"/>
    </source>
</evidence>
<feature type="transmembrane region" description="Helical" evidence="1">
    <location>
        <begin position="206"/>
        <end position="226"/>
    </location>
</feature>
<feature type="transmembrane region" description="Helical" evidence="1">
    <location>
        <begin position="27"/>
        <end position="49"/>
    </location>
</feature>
<dbReference type="PANTHER" id="PTHR12203:SF61">
    <property type="entry name" value="CAPSULE PROTEIN"/>
    <property type="match status" value="1"/>
</dbReference>
<keyword evidence="1" id="KW-0812">Transmembrane</keyword>
<dbReference type="InterPro" id="IPR051091">
    <property type="entry name" value="O-Glucosyltr/Glycosyltrsf_90"/>
</dbReference>
<organism evidence="3 4">
    <name type="scientific">Westerdykella ornata</name>
    <dbReference type="NCBI Taxonomy" id="318751"/>
    <lineage>
        <taxon>Eukaryota</taxon>
        <taxon>Fungi</taxon>
        <taxon>Dikarya</taxon>
        <taxon>Ascomycota</taxon>
        <taxon>Pezizomycotina</taxon>
        <taxon>Dothideomycetes</taxon>
        <taxon>Pleosporomycetidae</taxon>
        <taxon>Pleosporales</taxon>
        <taxon>Sporormiaceae</taxon>
        <taxon>Westerdykella</taxon>
    </lineage>
</organism>
<accession>A0A6A6JIA8</accession>
<dbReference type="GeneID" id="54555868"/>
<dbReference type="OrthoDB" id="541052at2759"/>
<feature type="transmembrane region" description="Helical" evidence="1">
    <location>
        <begin position="99"/>
        <end position="120"/>
    </location>
</feature>
<dbReference type="InterPro" id="IPR006598">
    <property type="entry name" value="CAP10"/>
</dbReference>
<feature type="transmembrane region" description="Helical" evidence="1">
    <location>
        <begin position="61"/>
        <end position="79"/>
    </location>
</feature>
<dbReference type="SMART" id="SM00672">
    <property type="entry name" value="CAP10"/>
    <property type="match status" value="1"/>
</dbReference>
<feature type="transmembrane region" description="Helical" evidence="1">
    <location>
        <begin position="140"/>
        <end position="163"/>
    </location>
</feature>
<dbReference type="RefSeq" id="XP_033653919.1">
    <property type="nucleotide sequence ID" value="XM_033802693.1"/>
</dbReference>
<keyword evidence="4" id="KW-1185">Reference proteome</keyword>
<keyword evidence="1" id="KW-1133">Transmembrane helix</keyword>
<protein>
    <recommendedName>
        <fullName evidence="2">Glycosyl transferase CAP10 domain-containing protein</fullName>
    </recommendedName>
</protein>
<evidence type="ECO:0000259" key="2">
    <source>
        <dbReference type="SMART" id="SM00672"/>
    </source>
</evidence>
<proteinExistence type="predicted"/>
<dbReference type="PANTHER" id="PTHR12203">
    <property type="entry name" value="KDEL LYS-ASP-GLU-LEU CONTAINING - RELATED"/>
    <property type="match status" value="1"/>
</dbReference>
<name>A0A6A6JIA8_WESOR</name>
<evidence type="ECO:0000313" key="4">
    <source>
        <dbReference type="Proteomes" id="UP000800097"/>
    </source>
</evidence>
<reference evidence="3" key="1">
    <citation type="journal article" date="2020" name="Stud. Mycol.">
        <title>101 Dothideomycetes genomes: a test case for predicting lifestyles and emergence of pathogens.</title>
        <authorList>
            <person name="Haridas S."/>
            <person name="Albert R."/>
            <person name="Binder M."/>
            <person name="Bloem J."/>
            <person name="Labutti K."/>
            <person name="Salamov A."/>
            <person name="Andreopoulos B."/>
            <person name="Baker S."/>
            <person name="Barry K."/>
            <person name="Bills G."/>
            <person name="Bluhm B."/>
            <person name="Cannon C."/>
            <person name="Castanera R."/>
            <person name="Culley D."/>
            <person name="Daum C."/>
            <person name="Ezra D."/>
            <person name="Gonzalez J."/>
            <person name="Henrissat B."/>
            <person name="Kuo A."/>
            <person name="Liang C."/>
            <person name="Lipzen A."/>
            <person name="Lutzoni F."/>
            <person name="Magnuson J."/>
            <person name="Mondo S."/>
            <person name="Nolan M."/>
            <person name="Ohm R."/>
            <person name="Pangilinan J."/>
            <person name="Park H.-J."/>
            <person name="Ramirez L."/>
            <person name="Alfaro M."/>
            <person name="Sun H."/>
            <person name="Tritt A."/>
            <person name="Yoshinaga Y."/>
            <person name="Zwiers L.-H."/>
            <person name="Turgeon B."/>
            <person name="Goodwin S."/>
            <person name="Spatafora J."/>
            <person name="Crous P."/>
            <person name="Grigoriev I."/>
        </authorList>
    </citation>
    <scope>NUCLEOTIDE SEQUENCE</scope>
    <source>
        <strain evidence="3">CBS 379.55</strain>
    </source>
</reference>
<keyword evidence="1" id="KW-0472">Membrane</keyword>
<evidence type="ECO:0000313" key="3">
    <source>
        <dbReference type="EMBL" id="KAF2276380.1"/>
    </source>
</evidence>
<sequence length="748" mass="85353">MQPFLTPLLLHWRVPITPDRQSFPSRLFAPFVHKIWGTYAVAIFSTCTLSDGDFLAWPTTLYIIRLIPVLAMLLIYLSFTNGASYFPLQINFEENIKPLSWRVLCILIMVLVIQTALFGFPKHPYLPLLAAQSLAKASSWFFLAYAAKHASWSIASAIGTFSMASTHNSSSYTSYAQAVTYILCSLLALGQTLHMLPRPLVSARSFLWLLGFVPVIPFIASNNIIWKHILAAETSFRLSSQARHPVEILAQKAKTQFEAMIHRQSQNYSAAFAEYRRRYGLDPPPGFQAWYAYAVEQQSPIVDEFDMLFEAIFPFLKVSGAQVQKAMEEAYAQPGSELWSCVFSPGEGKTTCQHPGRTFDRHTGQMFDEFLRNVRGLDGVGDVRFLINHLDEPLVLLSDNQSTQDRDTTALSFKSGLSHRPVWDILTQHCLSKNKRRRYQNDETIKAIDNYGIPFITSTQTAMDLCQNPRYSTQHGFFQSPASFRLFEGIVPILSTGSPSTMGDILYPSAAYMEDDFAYDEKYGTEWDKKKNLLYWAGSTTGAFATDHSSEQWQHFHRQRFVTFANNLHTCNHSYLSEHGNAINRTTTTFLNPRLYNVAFTQISHCARASCRAQSHFFSPSLPESPHAPLRHRLVFDLDGNGISGRFYRFLASHSCPLKQTLFREWHDERLVPWVHYVPVSMGMEELPELVQFLALTERGRELARRVAEEGREWFGKAMREVDRGIYAWRLVLELARVQDRGREAMGE</sequence>
<gene>
    <name evidence="3" type="ORF">EI97DRAFT_501158</name>
</gene>
<dbReference type="Pfam" id="PF05686">
    <property type="entry name" value="Glyco_transf_90"/>
    <property type="match status" value="1"/>
</dbReference>
<dbReference type="AlphaFoldDB" id="A0A6A6JIA8"/>
<dbReference type="EMBL" id="ML986493">
    <property type="protein sequence ID" value="KAF2276380.1"/>
    <property type="molecule type" value="Genomic_DNA"/>
</dbReference>
<dbReference type="Proteomes" id="UP000800097">
    <property type="component" value="Unassembled WGS sequence"/>
</dbReference>
<feature type="transmembrane region" description="Helical" evidence="1">
    <location>
        <begin position="175"/>
        <end position="194"/>
    </location>
</feature>